<comment type="caution">
    <text evidence="3">The sequence shown here is derived from an EMBL/GenBank/DDBJ whole genome shotgun (WGS) entry which is preliminary data.</text>
</comment>
<proteinExistence type="predicted"/>
<feature type="chain" id="PRO_5040222150" description="Thioredoxin domain-containing protein" evidence="1">
    <location>
        <begin position="20"/>
        <end position="126"/>
    </location>
</feature>
<dbReference type="GO" id="GO:0005737">
    <property type="term" value="C:cytoplasm"/>
    <property type="evidence" value="ECO:0007669"/>
    <property type="project" value="TreeGrafter"/>
</dbReference>
<gene>
    <name evidence="3" type="ORF">BG006_007324</name>
</gene>
<name>A0A9P5SSL3_9FUNG</name>
<dbReference type="GO" id="GO:0015035">
    <property type="term" value="F:protein-disulfide reductase activity"/>
    <property type="evidence" value="ECO:0007669"/>
    <property type="project" value="TreeGrafter"/>
</dbReference>
<dbReference type="AlphaFoldDB" id="A0A9P5SSL3"/>
<organism evidence="3 4">
    <name type="scientific">Podila minutissima</name>
    <dbReference type="NCBI Taxonomy" id="64525"/>
    <lineage>
        <taxon>Eukaryota</taxon>
        <taxon>Fungi</taxon>
        <taxon>Fungi incertae sedis</taxon>
        <taxon>Mucoromycota</taxon>
        <taxon>Mortierellomycotina</taxon>
        <taxon>Mortierellomycetes</taxon>
        <taxon>Mortierellales</taxon>
        <taxon>Mortierellaceae</taxon>
        <taxon>Podila</taxon>
    </lineage>
</organism>
<keyword evidence="4" id="KW-1185">Reference proteome</keyword>
<keyword evidence="1" id="KW-0732">Signal</keyword>
<evidence type="ECO:0000259" key="2">
    <source>
        <dbReference type="PROSITE" id="PS51352"/>
    </source>
</evidence>
<dbReference type="PANTHER" id="PTHR45663:SF11">
    <property type="entry name" value="GEO12009P1"/>
    <property type="match status" value="1"/>
</dbReference>
<dbReference type="CDD" id="cd02947">
    <property type="entry name" value="TRX_family"/>
    <property type="match status" value="1"/>
</dbReference>
<dbReference type="InterPro" id="IPR036249">
    <property type="entry name" value="Thioredoxin-like_sf"/>
</dbReference>
<protein>
    <recommendedName>
        <fullName evidence="2">Thioredoxin domain-containing protein</fullName>
    </recommendedName>
</protein>
<reference evidence="3" key="1">
    <citation type="journal article" date="2020" name="Fungal Divers.">
        <title>Resolving the Mortierellaceae phylogeny through synthesis of multi-gene phylogenetics and phylogenomics.</title>
        <authorList>
            <person name="Vandepol N."/>
            <person name="Liber J."/>
            <person name="Desiro A."/>
            <person name="Na H."/>
            <person name="Kennedy M."/>
            <person name="Barry K."/>
            <person name="Grigoriev I.V."/>
            <person name="Miller A.N."/>
            <person name="O'Donnell K."/>
            <person name="Stajich J.E."/>
            <person name="Bonito G."/>
        </authorList>
    </citation>
    <scope>NUCLEOTIDE SEQUENCE</scope>
    <source>
        <strain evidence="3">NVP1</strain>
    </source>
</reference>
<dbReference type="PANTHER" id="PTHR45663">
    <property type="entry name" value="GEO12009P1"/>
    <property type="match status" value="1"/>
</dbReference>
<dbReference type="EMBL" id="JAAAUY010000046">
    <property type="protein sequence ID" value="KAF9336813.1"/>
    <property type="molecule type" value="Genomic_DNA"/>
</dbReference>
<dbReference type="Proteomes" id="UP000696485">
    <property type="component" value="Unassembled WGS sequence"/>
</dbReference>
<feature type="domain" description="Thioredoxin" evidence="2">
    <location>
        <begin position="1"/>
        <end position="126"/>
    </location>
</feature>
<dbReference type="SUPFAM" id="SSF52833">
    <property type="entry name" value="Thioredoxin-like"/>
    <property type="match status" value="1"/>
</dbReference>
<evidence type="ECO:0000313" key="3">
    <source>
        <dbReference type="EMBL" id="KAF9336813.1"/>
    </source>
</evidence>
<dbReference type="Pfam" id="PF00085">
    <property type="entry name" value="Thioredoxin"/>
    <property type="match status" value="1"/>
</dbReference>
<feature type="signal peptide" evidence="1">
    <location>
        <begin position="1"/>
        <end position="19"/>
    </location>
</feature>
<evidence type="ECO:0000313" key="4">
    <source>
        <dbReference type="Proteomes" id="UP000696485"/>
    </source>
</evidence>
<accession>A0A9P5SSL3</accession>
<evidence type="ECO:0000256" key="1">
    <source>
        <dbReference type="SAM" id="SignalP"/>
    </source>
</evidence>
<sequence>MRLAFKIASLALTLATTFAAKLPEVTDLTYQSAVLNSPKYVLVEFVARGCDSCKSVEKRLEEIAPTYAAKLSIVKMDTATCQVNPSQFNIQEFPALVLFFDNAFKAGLSGDQSKSQIRTFLDNNLH</sequence>
<dbReference type="Gene3D" id="3.40.30.10">
    <property type="entry name" value="Glutaredoxin"/>
    <property type="match status" value="1"/>
</dbReference>
<dbReference type="InterPro" id="IPR013766">
    <property type="entry name" value="Thioredoxin_domain"/>
</dbReference>
<dbReference type="PROSITE" id="PS51352">
    <property type="entry name" value="THIOREDOXIN_2"/>
    <property type="match status" value="1"/>
</dbReference>